<dbReference type="InterPro" id="IPR011048">
    <property type="entry name" value="Haem_d1_sf"/>
</dbReference>
<keyword evidence="2" id="KW-1185">Reference proteome</keyword>
<gene>
    <name evidence="1" type="ORF">IG616_05680</name>
</gene>
<dbReference type="InterPro" id="IPR051200">
    <property type="entry name" value="Host-pathogen_enzymatic-act"/>
</dbReference>
<reference evidence="1 2" key="2">
    <citation type="journal article" date="2021" name="Int. J. Syst. Evol. Microbiol.">
        <title>Roseibium litorale sp. nov., isolated from a tidal flat sediment and proposal for the reclassification of Labrenzia polysiphoniae as Roseibium polysiphoniae comb. nov.</title>
        <authorList>
            <person name="Liu Y."/>
            <person name="Pei T."/>
            <person name="Du J."/>
            <person name="Chao M."/>
            <person name="Deng M.R."/>
            <person name="Zhu H."/>
        </authorList>
    </citation>
    <scope>NUCLEOTIDE SEQUENCE [LARGE SCALE GENOMIC DNA]</scope>
    <source>
        <strain evidence="1 2">4C16A</strain>
    </source>
</reference>
<dbReference type="Gene3D" id="2.130.10.10">
    <property type="entry name" value="YVTN repeat-like/Quinoprotein amine dehydrogenase"/>
    <property type="match status" value="3"/>
</dbReference>
<sequence length="341" mass="36123">MRFRNALRRSDGRSHDGRGKAFLLALPVLLASAPVHAGAFAFVTNQNSSDLSVLDLTERTEILRVPVPGKPAGVAVSQALKSFFTVSPDSKTLRRFSLSTCTETASLQLPGGPTGIAVAPQHGLIFVSDWYNARLHVVEAQSFKLIRELETGGAPAGIAIAADESWVASADRDANQVSLYSLPGLDLLARVDVGERPFGLATGPDGLLHVANVGSNSVSVVDPSKRTVIAEVPVGERPYGVAFARGRAFVTDQYADTLSVYSLADFSPEAVLDVGEYPEGIQATPDSSLIVSTNWFSNTVSLTDPESLKVTGEIGTGDGPRAFGHFIAEFPEGETPCRGTR</sequence>
<dbReference type="PANTHER" id="PTHR47197:SF3">
    <property type="entry name" value="DIHYDRO-HEME D1 DEHYDROGENASE"/>
    <property type="match status" value="1"/>
</dbReference>
<organism evidence="1 2">
    <name type="scientific">Roseibium litorale</name>
    <dbReference type="NCBI Taxonomy" id="2803841"/>
    <lineage>
        <taxon>Bacteria</taxon>
        <taxon>Pseudomonadati</taxon>
        <taxon>Pseudomonadota</taxon>
        <taxon>Alphaproteobacteria</taxon>
        <taxon>Hyphomicrobiales</taxon>
        <taxon>Stappiaceae</taxon>
        <taxon>Roseibium</taxon>
    </lineage>
</organism>
<proteinExistence type="predicted"/>
<evidence type="ECO:0000313" key="2">
    <source>
        <dbReference type="Proteomes" id="UP000632063"/>
    </source>
</evidence>
<reference evidence="2" key="1">
    <citation type="submission" date="2020-09" db="EMBL/GenBank/DDBJ databases">
        <title>The genome sequence of strain Labrenzia suaedae 4C16A.</title>
        <authorList>
            <person name="Liu Y."/>
        </authorList>
    </citation>
    <scope>NUCLEOTIDE SEQUENCE [LARGE SCALE GENOMIC DNA]</scope>
    <source>
        <strain evidence="2">4C16A</strain>
    </source>
</reference>
<dbReference type="InterPro" id="IPR011964">
    <property type="entry name" value="YVTN_b-propeller_repeat"/>
</dbReference>
<dbReference type="PANTHER" id="PTHR47197">
    <property type="entry name" value="PROTEIN NIRF"/>
    <property type="match status" value="1"/>
</dbReference>
<accession>A0ABR9CL14</accession>
<name>A0ABR9CL14_9HYPH</name>
<dbReference type="RefSeq" id="WP_192147156.1">
    <property type="nucleotide sequence ID" value="NZ_JACYXI010000002.1"/>
</dbReference>
<dbReference type="NCBIfam" id="TIGR02276">
    <property type="entry name" value="beta_rpt_yvtn"/>
    <property type="match status" value="1"/>
</dbReference>
<dbReference type="InterPro" id="IPR015943">
    <property type="entry name" value="WD40/YVTN_repeat-like_dom_sf"/>
</dbReference>
<dbReference type="Proteomes" id="UP000632063">
    <property type="component" value="Unassembled WGS sequence"/>
</dbReference>
<dbReference type="SUPFAM" id="SSF51004">
    <property type="entry name" value="C-terminal (heme d1) domain of cytochrome cd1-nitrite reductase"/>
    <property type="match status" value="1"/>
</dbReference>
<protein>
    <submittedName>
        <fullName evidence="1">YncE family protein</fullName>
    </submittedName>
</protein>
<comment type="caution">
    <text evidence="1">The sequence shown here is derived from an EMBL/GenBank/DDBJ whole genome shotgun (WGS) entry which is preliminary data.</text>
</comment>
<dbReference type="EMBL" id="JACYXI010000002">
    <property type="protein sequence ID" value="MBD8891026.1"/>
    <property type="molecule type" value="Genomic_DNA"/>
</dbReference>
<evidence type="ECO:0000313" key="1">
    <source>
        <dbReference type="EMBL" id="MBD8891026.1"/>
    </source>
</evidence>